<dbReference type="Pfam" id="PF00385">
    <property type="entry name" value="Chromo"/>
    <property type="match status" value="1"/>
</dbReference>
<feature type="compositionally biased region" description="Low complexity" evidence="3">
    <location>
        <begin position="1"/>
        <end position="13"/>
    </location>
</feature>
<comment type="subcellular location">
    <subcellularLocation>
        <location evidence="1">Nucleus</location>
    </subcellularLocation>
</comment>
<reference evidence="5 6" key="1">
    <citation type="submission" date="2018-09" db="EMBL/GenBank/DDBJ databases">
        <title>A high-quality reference genome of wild soybean provides a powerful tool to mine soybean genomes.</title>
        <authorList>
            <person name="Xie M."/>
            <person name="Chung C.Y.L."/>
            <person name="Li M.-W."/>
            <person name="Wong F.-L."/>
            <person name="Chan T.-F."/>
            <person name="Lam H.-M."/>
        </authorList>
    </citation>
    <scope>NUCLEOTIDE SEQUENCE [LARGE SCALE GENOMIC DNA]</scope>
    <source>
        <strain evidence="6">cv. W05</strain>
        <tissue evidence="5">Hypocotyl of etiolated seedlings</tissue>
    </source>
</reference>
<dbReference type="Gene3D" id="2.40.50.40">
    <property type="match status" value="1"/>
</dbReference>
<gene>
    <name evidence="5" type="ORF">D0Y65_008341</name>
</gene>
<protein>
    <submittedName>
        <fullName evidence="5">Chromo domain-containing protein LHP1</fullName>
    </submittedName>
</protein>
<evidence type="ECO:0000256" key="1">
    <source>
        <dbReference type="ARBA" id="ARBA00004123"/>
    </source>
</evidence>
<accession>A0A445KU46</accession>
<dbReference type="PRINTS" id="PR00504">
    <property type="entry name" value="CHROMODOMAIN"/>
</dbReference>
<dbReference type="PANTHER" id="PTHR47240">
    <property type="entry name" value="CHROMO DOMAIN-CONTAINING PROTEIN LHP1"/>
    <property type="match status" value="1"/>
</dbReference>
<dbReference type="InterPro" id="IPR023779">
    <property type="entry name" value="Chromodomain_CS"/>
</dbReference>
<comment type="caution">
    <text evidence="5">The sequence shown here is derived from an EMBL/GenBank/DDBJ whole genome shotgun (WGS) entry which is preliminary data.</text>
</comment>
<dbReference type="Proteomes" id="UP000289340">
    <property type="component" value="Chromosome 4"/>
</dbReference>
<proteinExistence type="predicted"/>
<feature type="region of interest" description="Disordered" evidence="3">
    <location>
        <begin position="1"/>
        <end position="33"/>
    </location>
</feature>
<sequence>MKKRSSSSSSSSSVFEANGVEEPQQPSSCAAAAAAALDELHKEKNENGEETLVPSNPYPNLDDGFYEIETIRRKRLRKGQLQYLIKWRGWPETANTWEPLENLQSVPDLVDAFEDSLKSGKHQKRKRKHVDVLQLTLLKKRSERSTTSYSLRHFPPLTPTNANDYDPKLSELKAPTHTGVQLDNLAIHFQQPIPSRGAKRRKSASSVKRFKRDTDAAALQPISAPINMPDANTACNIVKIIKPIGYSASLSDNMHDVLVTFMAMRSDGTEVMVDNRYLKAYNPLLLINFYEMHLRYTPTP</sequence>
<dbReference type="PROSITE" id="PS50013">
    <property type="entry name" value="CHROMO_2"/>
    <property type="match status" value="1"/>
</dbReference>
<dbReference type="InterPro" id="IPR044251">
    <property type="entry name" value="LHP1-like"/>
</dbReference>
<evidence type="ECO:0000256" key="2">
    <source>
        <dbReference type="ARBA" id="ARBA00023242"/>
    </source>
</evidence>
<dbReference type="InterPro" id="IPR008251">
    <property type="entry name" value="Chromo_shadow_dom"/>
</dbReference>
<dbReference type="AlphaFoldDB" id="A0A445KU46"/>
<dbReference type="EMBL" id="QZWG01000004">
    <property type="protein sequence ID" value="RZC14313.1"/>
    <property type="molecule type" value="Genomic_DNA"/>
</dbReference>
<dbReference type="GO" id="GO:0005634">
    <property type="term" value="C:nucleus"/>
    <property type="evidence" value="ECO:0007669"/>
    <property type="project" value="UniProtKB-SubCell"/>
</dbReference>
<name>A0A445KU46_GLYSO</name>
<dbReference type="InterPro" id="IPR017984">
    <property type="entry name" value="Chromo_dom_subgr"/>
</dbReference>
<dbReference type="GO" id="GO:0031507">
    <property type="term" value="P:heterochromatin formation"/>
    <property type="evidence" value="ECO:0007669"/>
    <property type="project" value="InterPro"/>
</dbReference>
<keyword evidence="2" id="KW-0539">Nucleus</keyword>
<dbReference type="PROSITE" id="PS00598">
    <property type="entry name" value="CHROMO_1"/>
    <property type="match status" value="1"/>
</dbReference>
<dbReference type="SUPFAM" id="SSF54160">
    <property type="entry name" value="Chromo domain-like"/>
    <property type="match status" value="1"/>
</dbReference>
<evidence type="ECO:0000259" key="4">
    <source>
        <dbReference type="PROSITE" id="PS50013"/>
    </source>
</evidence>
<dbReference type="InterPro" id="IPR000953">
    <property type="entry name" value="Chromo/chromo_shadow_dom"/>
</dbReference>
<dbReference type="SMART" id="SM00300">
    <property type="entry name" value="ChSh"/>
    <property type="match status" value="1"/>
</dbReference>
<evidence type="ECO:0000313" key="6">
    <source>
        <dbReference type="Proteomes" id="UP000289340"/>
    </source>
</evidence>
<dbReference type="GO" id="GO:0000792">
    <property type="term" value="C:heterochromatin"/>
    <property type="evidence" value="ECO:0007669"/>
    <property type="project" value="UniProtKB-ARBA"/>
</dbReference>
<organism evidence="5 6">
    <name type="scientific">Glycine soja</name>
    <name type="common">Wild soybean</name>
    <dbReference type="NCBI Taxonomy" id="3848"/>
    <lineage>
        <taxon>Eukaryota</taxon>
        <taxon>Viridiplantae</taxon>
        <taxon>Streptophyta</taxon>
        <taxon>Embryophyta</taxon>
        <taxon>Tracheophyta</taxon>
        <taxon>Spermatophyta</taxon>
        <taxon>Magnoliopsida</taxon>
        <taxon>eudicotyledons</taxon>
        <taxon>Gunneridae</taxon>
        <taxon>Pentapetalae</taxon>
        <taxon>rosids</taxon>
        <taxon>fabids</taxon>
        <taxon>Fabales</taxon>
        <taxon>Fabaceae</taxon>
        <taxon>Papilionoideae</taxon>
        <taxon>50 kb inversion clade</taxon>
        <taxon>NPAAA clade</taxon>
        <taxon>indigoferoid/millettioid clade</taxon>
        <taxon>Phaseoleae</taxon>
        <taxon>Glycine</taxon>
        <taxon>Glycine subgen. Soja</taxon>
    </lineage>
</organism>
<evidence type="ECO:0000256" key="3">
    <source>
        <dbReference type="SAM" id="MobiDB-lite"/>
    </source>
</evidence>
<dbReference type="CDD" id="cd00024">
    <property type="entry name" value="CD_CSD"/>
    <property type="match status" value="1"/>
</dbReference>
<dbReference type="PANTHER" id="PTHR47240:SF2">
    <property type="entry name" value="CHROMO DOMAIN-CONTAINING PROTEIN LHP1"/>
    <property type="match status" value="1"/>
</dbReference>
<dbReference type="Gramene" id="XM_028371410.1">
    <property type="protein sequence ID" value="XP_028227211.1"/>
    <property type="gene ID" value="LOC114408377"/>
</dbReference>
<dbReference type="InterPro" id="IPR023780">
    <property type="entry name" value="Chromo_domain"/>
</dbReference>
<dbReference type="InterPro" id="IPR016197">
    <property type="entry name" value="Chromo-like_dom_sf"/>
</dbReference>
<dbReference type="SMART" id="SM00298">
    <property type="entry name" value="CHROMO"/>
    <property type="match status" value="1"/>
</dbReference>
<feature type="domain" description="Chromo" evidence="4">
    <location>
        <begin position="66"/>
        <end position="125"/>
    </location>
</feature>
<keyword evidence="6" id="KW-1185">Reference proteome</keyword>
<evidence type="ECO:0000313" key="5">
    <source>
        <dbReference type="EMBL" id="RZC14313.1"/>
    </source>
</evidence>